<dbReference type="CDD" id="cd13925">
    <property type="entry name" value="RPF"/>
    <property type="match status" value="1"/>
</dbReference>
<evidence type="ECO:0000259" key="5">
    <source>
        <dbReference type="PROSITE" id="PS51782"/>
    </source>
</evidence>
<dbReference type="InterPro" id="IPR018392">
    <property type="entry name" value="LysM"/>
</dbReference>
<dbReference type="Gene3D" id="1.10.530.10">
    <property type="match status" value="1"/>
</dbReference>
<dbReference type="Pfam" id="PF01476">
    <property type="entry name" value="LysM"/>
    <property type="match status" value="1"/>
</dbReference>
<dbReference type="RefSeq" id="WP_188940015.1">
    <property type="nucleotide sequence ID" value="NZ_BMNA01000001.1"/>
</dbReference>
<dbReference type="Proteomes" id="UP000655208">
    <property type="component" value="Unassembled WGS sequence"/>
</dbReference>
<feature type="compositionally biased region" description="Acidic residues" evidence="3">
    <location>
        <begin position="177"/>
        <end position="189"/>
    </location>
</feature>
<proteinExistence type="inferred from homology"/>
<dbReference type="SUPFAM" id="SSF54106">
    <property type="entry name" value="LysM domain"/>
    <property type="match status" value="1"/>
</dbReference>
<feature type="signal peptide" evidence="4">
    <location>
        <begin position="1"/>
        <end position="41"/>
    </location>
</feature>
<dbReference type="InterPro" id="IPR010618">
    <property type="entry name" value="RPF"/>
</dbReference>
<feature type="compositionally biased region" description="Acidic residues" evidence="3">
    <location>
        <begin position="158"/>
        <end position="170"/>
    </location>
</feature>
<evidence type="ECO:0000313" key="7">
    <source>
        <dbReference type="Proteomes" id="UP000655208"/>
    </source>
</evidence>
<evidence type="ECO:0000256" key="3">
    <source>
        <dbReference type="SAM" id="MobiDB-lite"/>
    </source>
</evidence>
<feature type="compositionally biased region" description="Low complexity" evidence="3">
    <location>
        <begin position="190"/>
        <end position="210"/>
    </location>
</feature>
<evidence type="ECO:0000256" key="1">
    <source>
        <dbReference type="ARBA" id="ARBA00010830"/>
    </source>
</evidence>
<accession>A0A917SPW7</accession>
<dbReference type="EMBL" id="BMNA01000001">
    <property type="protein sequence ID" value="GGL89810.1"/>
    <property type="molecule type" value="Genomic_DNA"/>
</dbReference>
<name>A0A917SPW7_9ACTN</name>
<reference evidence="6" key="2">
    <citation type="submission" date="2020-09" db="EMBL/GenBank/DDBJ databases">
        <authorList>
            <person name="Sun Q."/>
            <person name="Zhou Y."/>
        </authorList>
    </citation>
    <scope>NUCLEOTIDE SEQUENCE</scope>
    <source>
        <strain evidence="6">CGMCC 4.7308</strain>
    </source>
</reference>
<dbReference type="Gene3D" id="3.10.350.10">
    <property type="entry name" value="LysM domain"/>
    <property type="match status" value="1"/>
</dbReference>
<feature type="compositionally biased region" description="Acidic residues" evidence="3">
    <location>
        <begin position="136"/>
        <end position="151"/>
    </location>
</feature>
<sequence>MSRYKGRHRKTSAARTIVLRTVAAGVVVGTPTLALAGTASAADDSTWDSVAQCESSNDWSINTGNGYYGGLQFSQSTWEAYGGTQYAPRADLATKDQQIAIAEKTLAGQGWGAWACASIVGASGSPEERSVSSDSGSDESSSDQSSSDDSDSYSSDEATSDDSSSSDESDSSTSDEATVDDSSSSDEADTTSTEDSSSDEATTSSSSAGEYTVKSGDTLFKIANAHGVAGGWQALYNANRDIISDPDLIYPGQQISLG</sequence>
<dbReference type="PANTHER" id="PTHR34700">
    <property type="entry name" value="POTASSIUM BINDING PROTEIN KBP"/>
    <property type="match status" value="1"/>
</dbReference>
<dbReference type="InterPro" id="IPR052196">
    <property type="entry name" value="Bact_Kbp"/>
</dbReference>
<evidence type="ECO:0000256" key="2">
    <source>
        <dbReference type="ARBA" id="ARBA00022801"/>
    </source>
</evidence>
<dbReference type="GO" id="GO:0016787">
    <property type="term" value="F:hydrolase activity"/>
    <property type="evidence" value="ECO:0007669"/>
    <property type="project" value="UniProtKB-KW"/>
</dbReference>
<dbReference type="PANTHER" id="PTHR34700:SF4">
    <property type="entry name" value="PHAGE-LIKE ELEMENT PBSX PROTEIN XKDP"/>
    <property type="match status" value="1"/>
</dbReference>
<comment type="caution">
    <text evidence="6">The sequence shown here is derived from an EMBL/GenBank/DDBJ whole genome shotgun (WGS) entry which is preliminary data.</text>
</comment>
<keyword evidence="4" id="KW-0732">Signal</keyword>
<reference evidence="6" key="1">
    <citation type="journal article" date="2014" name="Int. J. Syst. Evol. Microbiol.">
        <title>Complete genome sequence of Corynebacterium casei LMG S-19264T (=DSM 44701T), isolated from a smear-ripened cheese.</title>
        <authorList>
            <consortium name="US DOE Joint Genome Institute (JGI-PGF)"/>
            <person name="Walter F."/>
            <person name="Albersmeier A."/>
            <person name="Kalinowski J."/>
            <person name="Ruckert C."/>
        </authorList>
    </citation>
    <scope>NUCLEOTIDE SEQUENCE</scope>
    <source>
        <strain evidence="6">CGMCC 4.7308</strain>
    </source>
</reference>
<comment type="similarity">
    <text evidence="1">Belongs to the transglycosylase family. Rpf subfamily.</text>
</comment>
<keyword evidence="2" id="KW-0378">Hydrolase</keyword>
<feature type="region of interest" description="Disordered" evidence="3">
    <location>
        <begin position="124"/>
        <end position="212"/>
    </location>
</feature>
<dbReference type="InterPro" id="IPR036779">
    <property type="entry name" value="LysM_dom_sf"/>
</dbReference>
<dbReference type="Pfam" id="PF06737">
    <property type="entry name" value="Transglycosylas"/>
    <property type="match status" value="1"/>
</dbReference>
<dbReference type="PROSITE" id="PS51782">
    <property type="entry name" value="LYSM"/>
    <property type="match status" value="1"/>
</dbReference>
<dbReference type="AlphaFoldDB" id="A0A917SPW7"/>
<dbReference type="InterPro" id="IPR023346">
    <property type="entry name" value="Lysozyme-like_dom_sf"/>
</dbReference>
<feature type="chain" id="PRO_5037965399" description="LysM domain-containing protein" evidence="4">
    <location>
        <begin position="42"/>
        <end position="258"/>
    </location>
</feature>
<protein>
    <recommendedName>
        <fullName evidence="5">LysM domain-containing protein</fullName>
    </recommendedName>
</protein>
<evidence type="ECO:0000256" key="4">
    <source>
        <dbReference type="SAM" id="SignalP"/>
    </source>
</evidence>
<dbReference type="SMART" id="SM00257">
    <property type="entry name" value="LysM"/>
    <property type="match status" value="1"/>
</dbReference>
<organism evidence="6 7">
    <name type="scientific">Nakamurella endophytica</name>
    <dbReference type="NCBI Taxonomy" id="1748367"/>
    <lineage>
        <taxon>Bacteria</taxon>
        <taxon>Bacillati</taxon>
        <taxon>Actinomycetota</taxon>
        <taxon>Actinomycetes</taxon>
        <taxon>Nakamurellales</taxon>
        <taxon>Nakamurellaceae</taxon>
        <taxon>Nakamurella</taxon>
    </lineage>
</organism>
<gene>
    <name evidence="6" type="ORF">GCM10011594_06810</name>
</gene>
<dbReference type="SUPFAM" id="SSF53955">
    <property type="entry name" value="Lysozyme-like"/>
    <property type="match status" value="1"/>
</dbReference>
<feature type="domain" description="LysM" evidence="5">
    <location>
        <begin position="209"/>
        <end position="257"/>
    </location>
</feature>
<keyword evidence="7" id="KW-1185">Reference proteome</keyword>
<evidence type="ECO:0000313" key="6">
    <source>
        <dbReference type="EMBL" id="GGL89810.1"/>
    </source>
</evidence>
<dbReference type="CDD" id="cd00118">
    <property type="entry name" value="LysM"/>
    <property type="match status" value="1"/>
</dbReference>